<organism evidence="1 2">
    <name type="scientific">Siccirubricoccus soli</name>
    <dbReference type="NCBI Taxonomy" id="2899147"/>
    <lineage>
        <taxon>Bacteria</taxon>
        <taxon>Pseudomonadati</taxon>
        <taxon>Pseudomonadota</taxon>
        <taxon>Alphaproteobacteria</taxon>
        <taxon>Acetobacterales</taxon>
        <taxon>Roseomonadaceae</taxon>
        <taxon>Siccirubricoccus</taxon>
    </lineage>
</organism>
<evidence type="ECO:0000313" key="2">
    <source>
        <dbReference type="Proteomes" id="UP001523392"/>
    </source>
</evidence>
<name>A0ABT1DE77_9PROT</name>
<reference evidence="1 2" key="1">
    <citation type="submission" date="2021-12" db="EMBL/GenBank/DDBJ databases">
        <title>Siccirubricoccus leaddurans sp. nov., a high concentration Zn2+ tolerance bacterium.</title>
        <authorList>
            <person name="Cao Y."/>
        </authorList>
    </citation>
    <scope>NUCLEOTIDE SEQUENCE [LARGE SCALE GENOMIC DNA]</scope>
    <source>
        <strain evidence="1 2">KC 17139</strain>
    </source>
</reference>
<evidence type="ECO:0000313" key="1">
    <source>
        <dbReference type="EMBL" id="MCO6419280.1"/>
    </source>
</evidence>
<dbReference type="RefSeq" id="WP_252955897.1">
    <property type="nucleotide sequence ID" value="NZ_JAFIRR010000185.1"/>
</dbReference>
<protein>
    <recommendedName>
        <fullName evidence="3">DUF2019 domain-containing protein</fullName>
    </recommendedName>
</protein>
<dbReference type="EMBL" id="JAFIRR010000185">
    <property type="protein sequence ID" value="MCO6419280.1"/>
    <property type="molecule type" value="Genomic_DNA"/>
</dbReference>
<dbReference type="Proteomes" id="UP001523392">
    <property type="component" value="Unassembled WGS sequence"/>
</dbReference>
<evidence type="ECO:0008006" key="3">
    <source>
        <dbReference type="Google" id="ProtNLM"/>
    </source>
</evidence>
<keyword evidence="2" id="KW-1185">Reference proteome</keyword>
<sequence length="145" mass="15687">MHQDDLAPHQRSLTTLRACLQAVTTDDVVRAAERALSLAAPDLVESVPGARDRLADLVEQHRLATLERIEKLIPERNLGFGPMAVLRSRGPVAIILTSTSRHTTDGKADLLSACRTTSMPDAEDRALLLLHLGVAAMYEAGEGRS</sequence>
<gene>
    <name evidence="1" type="ORF">JYK14_24420</name>
</gene>
<proteinExistence type="predicted"/>
<accession>A0ABT1DE77</accession>
<comment type="caution">
    <text evidence="1">The sequence shown here is derived from an EMBL/GenBank/DDBJ whole genome shotgun (WGS) entry which is preliminary data.</text>
</comment>